<dbReference type="EMBL" id="CADCVA010000426">
    <property type="protein sequence ID" value="CAA9447817.1"/>
    <property type="molecule type" value="Genomic_DNA"/>
</dbReference>
<organism evidence="2">
    <name type="scientific">uncultured Rubrobacteraceae bacterium</name>
    <dbReference type="NCBI Taxonomy" id="349277"/>
    <lineage>
        <taxon>Bacteria</taxon>
        <taxon>Bacillati</taxon>
        <taxon>Actinomycetota</taxon>
        <taxon>Rubrobacteria</taxon>
        <taxon>Rubrobacterales</taxon>
        <taxon>Rubrobacteraceae</taxon>
        <taxon>environmental samples</taxon>
    </lineage>
</organism>
<feature type="compositionally biased region" description="Basic and acidic residues" evidence="1">
    <location>
        <begin position="1"/>
        <end position="13"/>
    </location>
</feature>
<gene>
    <name evidence="2" type="ORF">AVDCRST_MAG82-3505</name>
</gene>
<protein>
    <submittedName>
        <fullName evidence="2">Thymidine kinase</fullName>
        <ecNumber evidence="2">2.7.1.21</ecNumber>
    </submittedName>
</protein>
<proteinExistence type="predicted"/>
<evidence type="ECO:0000256" key="1">
    <source>
        <dbReference type="SAM" id="MobiDB-lite"/>
    </source>
</evidence>
<accession>A0A6J4QQT2</accession>
<feature type="non-terminal residue" evidence="2">
    <location>
        <position position="1"/>
    </location>
</feature>
<dbReference type="GO" id="GO:0004797">
    <property type="term" value="F:thymidine kinase activity"/>
    <property type="evidence" value="ECO:0007669"/>
    <property type="project" value="UniProtKB-EC"/>
</dbReference>
<name>A0A6J4QQT2_9ACTN</name>
<dbReference type="EC" id="2.7.1.21" evidence="2"/>
<feature type="compositionally biased region" description="Basic and acidic residues" evidence="1">
    <location>
        <begin position="57"/>
        <end position="66"/>
    </location>
</feature>
<reference evidence="2" key="1">
    <citation type="submission" date="2020-02" db="EMBL/GenBank/DDBJ databases">
        <authorList>
            <person name="Meier V. D."/>
        </authorList>
    </citation>
    <scope>NUCLEOTIDE SEQUENCE</scope>
    <source>
        <strain evidence="2">AVDCRST_MAG82</strain>
    </source>
</reference>
<feature type="region of interest" description="Disordered" evidence="1">
    <location>
        <begin position="1"/>
        <end position="195"/>
    </location>
</feature>
<keyword evidence="2" id="KW-0418">Kinase</keyword>
<evidence type="ECO:0000313" key="2">
    <source>
        <dbReference type="EMBL" id="CAA9447817.1"/>
    </source>
</evidence>
<sequence>DADLRSTVRRLDPQNRVSHRYRGLDVLRQDGGIDPARTPGPLRPPQRTGLQAHHRHSLEQHRDKVPQRRPVQSTRRLDERRTSREGRGDHRPSGHRGSAVLRRGNNRGLPKIGRRGIRGDRGGPRHGFQRRAVRADAEATGRGRRGGKAQGHLRPLRQGSLALAASHRRKTSPCLRADYPDRGRGELRSPLPPLPRGARGHIPVRVSWSL</sequence>
<dbReference type="AlphaFoldDB" id="A0A6J4QQT2"/>
<feature type="compositionally biased region" description="Basic and acidic residues" evidence="1">
    <location>
        <begin position="75"/>
        <end position="92"/>
    </location>
</feature>
<feature type="compositionally biased region" description="Basic and acidic residues" evidence="1">
    <location>
        <begin position="178"/>
        <end position="187"/>
    </location>
</feature>
<keyword evidence="2" id="KW-0808">Transferase</keyword>
<feature type="non-terminal residue" evidence="2">
    <location>
        <position position="210"/>
    </location>
</feature>